<proteinExistence type="inferred from homology"/>
<dbReference type="AlphaFoldDB" id="G3IQT8"/>
<dbReference type="Pfam" id="PF24391">
    <property type="entry name" value="HD-CE"/>
    <property type="match status" value="1"/>
</dbReference>
<dbReference type="PANTHER" id="PTHR11528">
    <property type="entry name" value="HEAT SHOCK PROTEIN 90 FAMILY MEMBER"/>
    <property type="match status" value="1"/>
</dbReference>
<sequence>MKRFENTSLWQKTLATQLEPDVEAQNRARLRAAYENFRERAEILAGEIAIDLPEFTVHDITHLDALWEMAQLIAGQDFPLTPAEAFVLGGAFLIHDLGMGLAAYPEGIGTLRKAELWDDTVAALLKKEHGCQPTPDAIKNPPENIQNQAMRQVLRELHAKHAERLALISWADRHKSADKYFLIDDPTLRNTYGPIIGKIAHSHWWPAEQLVQDLPREMGAPGGFDNSWTVDPVKLACILRTADASHLDERRAPGFLAALRKPVGTSANHWSFQEKLYQPRLESDRLVYSSKDNFSVDEASAWWTCFDALQVVDRELRQVDSLLADTKRPRLTARGVSYADDPQRLAKLIGTSNWVPIDAKIQVGDVARLIGNLGGEKLYGHNETVPLRELIQNASDAVRARRLAEDQASDWGSVIVRSGEDANGRWIEVEDCGIGMSINVLTGPFLDFGTSFWGTSLMHKELPGLESKGFSSSGQFGIGFFSVFMWGKKVQVITRRAERARDETLVLEFQNGLTSRPILRKADSHECLIDGGTRVRVWMNSPAIFDQMLSESNIQKTWTLEERCAWLCPTLDVNLYVEQKKKTLVVGASDWITIKGSKLLQRLLGSRANKKSAEVIALQKMIEPNLRLMKSISGEVVGRACVSVMSHNRKDFSDVYGHVTSGVVTIGGFRSCELSGICGVLVGRPHTAARNIGVPVADLNAFQPWASEQAELIFKDSLDSEYQSDCASTIRALHGSTQKLHIAEGKGGWKSADGLSRENLDDEILILQDASLSIARMDVGEIELHKNVFAVDMGITGILQTDRHDIWVDWPPEDNSENIWGGEWSFHSKSLQGALMEAIAIAWGVPLRHVLEVSQRSTDNKSIKKEIGLCNGKPVVLRVNVIRRPK</sequence>
<dbReference type="GO" id="GO:0016887">
    <property type="term" value="F:ATP hydrolysis activity"/>
    <property type="evidence" value="ECO:0007669"/>
    <property type="project" value="InterPro"/>
</dbReference>
<dbReference type="GO" id="GO:0051082">
    <property type="term" value="F:unfolded protein binding"/>
    <property type="evidence" value="ECO:0007669"/>
    <property type="project" value="InterPro"/>
</dbReference>
<keyword evidence="2" id="KW-0547">Nucleotide-binding</keyword>
<comment type="similarity">
    <text evidence="1">Belongs to the heat shock protein 90 family.</text>
</comment>
<feature type="domain" description="HD-CE" evidence="5">
    <location>
        <begin position="52"/>
        <end position="318"/>
    </location>
</feature>
<dbReference type="OrthoDB" id="9802640at2"/>
<dbReference type="EMBL" id="JH109152">
    <property type="protein sequence ID" value="EGW23288.1"/>
    <property type="molecule type" value="Genomic_DNA"/>
</dbReference>
<dbReference type="HOGENOM" id="CLU_016600_0_0_6"/>
<keyword evidence="3 6" id="KW-0067">ATP-binding</keyword>
<evidence type="ECO:0000256" key="4">
    <source>
        <dbReference type="ARBA" id="ARBA00023186"/>
    </source>
</evidence>
<dbReference type="Gene3D" id="3.30.565.10">
    <property type="entry name" value="Histidine kinase-like ATPase, C-terminal domain"/>
    <property type="match status" value="1"/>
</dbReference>
<dbReference type="InterPro" id="IPR056471">
    <property type="entry name" value="HD-CE"/>
</dbReference>
<reference evidence="6 7" key="1">
    <citation type="submission" date="2011-06" db="EMBL/GenBank/DDBJ databases">
        <title>Genomic sequence of Methylobacter tundripaludum SV96.</title>
        <authorList>
            <consortium name="US DOE Joint Genome Institute"/>
            <person name="Lucas S."/>
            <person name="Han J."/>
            <person name="Lapidus A."/>
            <person name="Cheng J.-F."/>
            <person name="Goodwin L."/>
            <person name="Pitluck S."/>
            <person name="Held B."/>
            <person name="Detter J.C."/>
            <person name="Han C."/>
            <person name="Tapia R."/>
            <person name="Land M."/>
            <person name="Hauser L."/>
            <person name="Kyrpides N."/>
            <person name="Ivanova N."/>
            <person name="Ovchinnikova G."/>
            <person name="Pagani I."/>
            <person name="Klotz M.G."/>
            <person name="Dispirito A.A."/>
            <person name="Murrell J.C."/>
            <person name="Dunfield P."/>
            <person name="Kalyuzhnaya M.G."/>
            <person name="Svenning M."/>
            <person name="Trotsenko Y.A."/>
            <person name="Stein L.Y."/>
            <person name="Woyke T."/>
        </authorList>
    </citation>
    <scope>NUCLEOTIDE SEQUENCE [LARGE SCALE GENOMIC DNA]</scope>
    <source>
        <strain evidence="7">ATCC BAA-1195 / DSM 17260 / SV96</strain>
    </source>
</reference>
<keyword evidence="4" id="KW-0143">Chaperone</keyword>
<dbReference type="GO" id="GO:0005524">
    <property type="term" value="F:ATP binding"/>
    <property type="evidence" value="ECO:0007669"/>
    <property type="project" value="UniProtKB-KW"/>
</dbReference>
<evidence type="ECO:0000259" key="5">
    <source>
        <dbReference type="Pfam" id="PF24391"/>
    </source>
</evidence>
<name>G3IQT8_METTV</name>
<dbReference type="InterPro" id="IPR020575">
    <property type="entry name" value="Hsp90_N"/>
</dbReference>
<keyword evidence="7" id="KW-1185">Reference proteome</keyword>
<evidence type="ECO:0000313" key="7">
    <source>
        <dbReference type="Proteomes" id="UP000004664"/>
    </source>
</evidence>
<dbReference type="InterPro" id="IPR001404">
    <property type="entry name" value="Hsp90_fam"/>
</dbReference>
<dbReference type="PRINTS" id="PR00775">
    <property type="entry name" value="HEATSHOCK90"/>
</dbReference>
<dbReference type="InterPro" id="IPR036890">
    <property type="entry name" value="HATPase_C_sf"/>
</dbReference>
<evidence type="ECO:0000256" key="3">
    <source>
        <dbReference type="ARBA" id="ARBA00022840"/>
    </source>
</evidence>
<dbReference type="Proteomes" id="UP000004664">
    <property type="component" value="Unassembled WGS sequence"/>
</dbReference>
<dbReference type="STRING" id="697282.Mettu_2137"/>
<accession>G3IQT8</accession>
<evidence type="ECO:0000313" key="6">
    <source>
        <dbReference type="EMBL" id="EGW23288.1"/>
    </source>
</evidence>
<protein>
    <submittedName>
        <fullName evidence="6">ATP-binding region ATPase domain protein</fullName>
    </submittedName>
</protein>
<dbReference type="GO" id="GO:0140662">
    <property type="term" value="F:ATP-dependent protein folding chaperone"/>
    <property type="evidence" value="ECO:0007669"/>
    <property type="project" value="InterPro"/>
</dbReference>
<dbReference type="SUPFAM" id="SSF55874">
    <property type="entry name" value="ATPase domain of HSP90 chaperone/DNA topoisomerase II/histidine kinase"/>
    <property type="match status" value="1"/>
</dbReference>
<evidence type="ECO:0000256" key="2">
    <source>
        <dbReference type="ARBA" id="ARBA00022741"/>
    </source>
</evidence>
<dbReference type="RefSeq" id="WP_006891437.1">
    <property type="nucleotide sequence ID" value="NZ_JH109152.1"/>
</dbReference>
<organism evidence="6 7">
    <name type="scientific">Methylobacter tundripaludum (strain ATCC BAA-1195 / DSM 17260 / SV96)</name>
    <dbReference type="NCBI Taxonomy" id="697282"/>
    <lineage>
        <taxon>Bacteria</taxon>
        <taxon>Pseudomonadati</taxon>
        <taxon>Pseudomonadota</taxon>
        <taxon>Gammaproteobacteria</taxon>
        <taxon>Methylococcales</taxon>
        <taxon>Methylococcaceae</taxon>
        <taxon>Methylobacter</taxon>
    </lineage>
</organism>
<gene>
    <name evidence="6" type="ORF">Mettu_2137</name>
</gene>
<evidence type="ECO:0000256" key="1">
    <source>
        <dbReference type="ARBA" id="ARBA00008239"/>
    </source>
</evidence>
<dbReference type="eggNOG" id="COG0326">
    <property type="taxonomic scope" value="Bacteria"/>
</dbReference>